<evidence type="ECO:0000313" key="10">
    <source>
        <dbReference type="EMBL" id="QTZ94423.1"/>
    </source>
</evidence>
<keyword evidence="7" id="KW-1133">Transmembrane helix</keyword>
<dbReference type="InterPro" id="IPR051048">
    <property type="entry name" value="Peptidase_S8/S53_subtilisin"/>
</dbReference>
<dbReference type="PROSITE" id="PS51892">
    <property type="entry name" value="SUBTILASE"/>
    <property type="match status" value="1"/>
</dbReference>
<dbReference type="InterPro" id="IPR015500">
    <property type="entry name" value="Peptidase_S8_subtilisin-rel"/>
</dbReference>
<evidence type="ECO:0000256" key="5">
    <source>
        <dbReference type="PROSITE-ProRule" id="PRU01240"/>
    </source>
</evidence>
<dbReference type="Gene3D" id="3.40.50.200">
    <property type="entry name" value="Peptidase S8/S53 domain"/>
    <property type="match status" value="1"/>
</dbReference>
<dbReference type="SUPFAM" id="SSF52743">
    <property type="entry name" value="Subtilisin-like"/>
    <property type="match status" value="1"/>
</dbReference>
<feature type="signal peptide" evidence="8">
    <location>
        <begin position="1"/>
        <end position="29"/>
    </location>
</feature>
<accession>A0A8B1NI76</accession>
<dbReference type="EMBL" id="CP072931">
    <property type="protein sequence ID" value="QTZ94423.1"/>
    <property type="molecule type" value="Genomic_DNA"/>
</dbReference>
<keyword evidence="11" id="KW-1185">Reference proteome</keyword>
<dbReference type="InterPro" id="IPR000209">
    <property type="entry name" value="Peptidase_S8/S53_dom"/>
</dbReference>
<dbReference type="AlphaFoldDB" id="A0A8B1NI76"/>
<proteinExistence type="inferred from homology"/>
<evidence type="ECO:0000259" key="9">
    <source>
        <dbReference type="Pfam" id="PF00082"/>
    </source>
</evidence>
<feature type="compositionally biased region" description="Gly residues" evidence="6">
    <location>
        <begin position="402"/>
        <end position="412"/>
    </location>
</feature>
<evidence type="ECO:0000256" key="6">
    <source>
        <dbReference type="SAM" id="MobiDB-lite"/>
    </source>
</evidence>
<evidence type="ECO:0000256" key="2">
    <source>
        <dbReference type="ARBA" id="ARBA00022670"/>
    </source>
</evidence>
<dbReference type="KEGG" id="sauh:SU9_025695"/>
<reference evidence="10" key="1">
    <citation type="journal article" date="2012" name="J. Bacteriol.">
        <title>Genome Sequence of Streptomyces auratus Strain AGR0001, a Phoslactomycin-Producing Actinomycete.</title>
        <authorList>
            <person name="Han X."/>
            <person name="Li M."/>
            <person name="Ding Z."/>
            <person name="Zhao J."/>
            <person name="Ji K."/>
            <person name="Wen M."/>
            <person name="Lu T."/>
        </authorList>
    </citation>
    <scope>NUCLEOTIDE SEQUENCE</scope>
    <source>
        <strain evidence="10">AGR0001</strain>
    </source>
</reference>
<evidence type="ECO:0000256" key="1">
    <source>
        <dbReference type="ARBA" id="ARBA00011073"/>
    </source>
</evidence>
<feature type="compositionally biased region" description="Pro residues" evidence="6">
    <location>
        <begin position="437"/>
        <end position="449"/>
    </location>
</feature>
<evidence type="ECO:0000256" key="4">
    <source>
        <dbReference type="ARBA" id="ARBA00022825"/>
    </source>
</evidence>
<dbReference type="OrthoDB" id="9798386at2"/>
<gene>
    <name evidence="10" type="ORF">SU9_025695</name>
</gene>
<keyword evidence="7" id="KW-0472">Membrane</keyword>
<protein>
    <submittedName>
        <fullName evidence="10">S8 family serine peptidase</fullName>
    </submittedName>
</protein>
<feature type="chain" id="PRO_5033043554" evidence="8">
    <location>
        <begin position="30"/>
        <end position="449"/>
    </location>
</feature>
<keyword evidence="3 5" id="KW-0378">Hydrolase</keyword>
<feature type="region of interest" description="Disordered" evidence="6">
    <location>
        <begin position="319"/>
        <end position="360"/>
    </location>
</feature>
<feature type="domain" description="Peptidase S8/S53" evidence="9">
    <location>
        <begin position="53"/>
        <end position="308"/>
    </location>
</feature>
<dbReference type="PANTHER" id="PTHR43399:SF4">
    <property type="entry name" value="CELL WALL-ASSOCIATED PROTEASE"/>
    <property type="match status" value="1"/>
</dbReference>
<evidence type="ECO:0000313" key="11">
    <source>
        <dbReference type="Proteomes" id="UP000009036"/>
    </source>
</evidence>
<sequence>MSFTRTLRAVGGAVVAGALLFGSAPTALADQIRDDQWPLKSFDAESVWQVSTGKGVTVAVLDHPVKGDHPDLKGNVLPGKDVEHGGPANQEQEEDHGTAMAAIIAGHGHGAGNSEGVKGLAPDAKILPVGLPVEVDDVPDPNSDPLADAVKYAVDHGASVINMSFGWPVLSEEEKQALSYAAKKDVLLVVATGNDGVGRLDQLTSHPGVVAVGAVDKAGKVWEKSNYGPQTMLTAPGTFIRSAASNKPYELANGTSDSAAYVSGAAALLRSKFPELTAGQIANRLVKTAGLAPGQEGMKLPDPHYGYGFIRPLRALTNDIPAGPKNGPLRIPKDAPSAGKDGSNAPGASSSGGDQASEQKDSGLGAGAIAGIAAGVLVVVAIIVIIAVRSKNRRNGPPPGGPGGYGGPGGPGFAPQQPGQYQQQPGPYQQQPSAPGSYPPAPPIQPPGQ</sequence>
<feature type="compositionally biased region" description="Low complexity" evidence="6">
    <location>
        <begin position="342"/>
        <end position="353"/>
    </location>
</feature>
<dbReference type="GO" id="GO:0004252">
    <property type="term" value="F:serine-type endopeptidase activity"/>
    <property type="evidence" value="ECO:0007669"/>
    <property type="project" value="UniProtKB-UniRule"/>
</dbReference>
<feature type="active site" description="Charge relay system" evidence="5">
    <location>
        <position position="96"/>
    </location>
</feature>
<keyword evidence="2 5" id="KW-0645">Protease</keyword>
<evidence type="ECO:0000256" key="3">
    <source>
        <dbReference type="ARBA" id="ARBA00022801"/>
    </source>
</evidence>
<keyword evidence="4 5" id="KW-0720">Serine protease</keyword>
<dbReference type="Proteomes" id="UP000009036">
    <property type="component" value="Chromosome"/>
</dbReference>
<keyword evidence="7" id="KW-0812">Transmembrane</keyword>
<feature type="compositionally biased region" description="Low complexity" evidence="6">
    <location>
        <begin position="413"/>
        <end position="436"/>
    </location>
</feature>
<evidence type="ECO:0000256" key="7">
    <source>
        <dbReference type="SAM" id="Phobius"/>
    </source>
</evidence>
<dbReference type="GO" id="GO:0006508">
    <property type="term" value="P:proteolysis"/>
    <property type="evidence" value="ECO:0007669"/>
    <property type="project" value="UniProtKB-KW"/>
</dbReference>
<name>A0A8B1NI76_9ACTN</name>
<feature type="transmembrane region" description="Helical" evidence="7">
    <location>
        <begin position="364"/>
        <end position="388"/>
    </location>
</feature>
<organism evidence="10 11">
    <name type="scientific">Streptomyces auratus AGR0001</name>
    <dbReference type="NCBI Taxonomy" id="1160718"/>
    <lineage>
        <taxon>Bacteria</taxon>
        <taxon>Bacillati</taxon>
        <taxon>Actinomycetota</taxon>
        <taxon>Actinomycetes</taxon>
        <taxon>Kitasatosporales</taxon>
        <taxon>Streptomycetaceae</taxon>
        <taxon>Streptomyces</taxon>
    </lineage>
</organism>
<dbReference type="Pfam" id="PF00082">
    <property type="entry name" value="Peptidase_S8"/>
    <property type="match status" value="1"/>
</dbReference>
<feature type="active site" description="Charge relay system" evidence="5">
    <location>
        <position position="62"/>
    </location>
</feature>
<reference evidence="10" key="2">
    <citation type="submission" date="2021-04" db="EMBL/GenBank/DDBJ databases">
        <authorList>
            <person name="Wen M.-L."/>
            <person name="Han X.-L."/>
            <person name="Xiong J."/>
        </authorList>
    </citation>
    <scope>NUCLEOTIDE SEQUENCE</scope>
    <source>
        <strain evidence="10">AGR0001</strain>
    </source>
</reference>
<dbReference type="RefSeq" id="WP_040899933.1">
    <property type="nucleotide sequence ID" value="NZ_CP072931.1"/>
</dbReference>
<dbReference type="InterPro" id="IPR036852">
    <property type="entry name" value="Peptidase_S8/S53_dom_sf"/>
</dbReference>
<dbReference type="PRINTS" id="PR00723">
    <property type="entry name" value="SUBTILISIN"/>
</dbReference>
<feature type="region of interest" description="Disordered" evidence="6">
    <location>
        <begin position="391"/>
        <end position="449"/>
    </location>
</feature>
<evidence type="ECO:0000256" key="8">
    <source>
        <dbReference type="SAM" id="SignalP"/>
    </source>
</evidence>
<dbReference type="PANTHER" id="PTHR43399">
    <property type="entry name" value="SUBTILISIN-RELATED"/>
    <property type="match status" value="1"/>
</dbReference>
<comment type="similarity">
    <text evidence="1 5">Belongs to the peptidase S8 family.</text>
</comment>
<feature type="active site" description="Charge relay system" evidence="5">
    <location>
        <position position="256"/>
    </location>
</feature>
<keyword evidence="8" id="KW-0732">Signal</keyword>